<feature type="region of interest" description="Disordered" evidence="2">
    <location>
        <begin position="40"/>
        <end position="69"/>
    </location>
</feature>
<proteinExistence type="predicted"/>
<evidence type="ECO:0000313" key="4">
    <source>
        <dbReference type="Proteomes" id="UP000801492"/>
    </source>
</evidence>
<evidence type="ECO:0000313" key="3">
    <source>
        <dbReference type="EMBL" id="KAF2893639.1"/>
    </source>
</evidence>
<dbReference type="Gene3D" id="1.10.10.60">
    <property type="entry name" value="Homeodomain-like"/>
    <property type="match status" value="1"/>
</dbReference>
<accession>A0A8K0GBP9</accession>
<dbReference type="EMBL" id="VTPC01007796">
    <property type="protein sequence ID" value="KAF2893639.1"/>
    <property type="molecule type" value="Genomic_DNA"/>
</dbReference>
<dbReference type="Gene3D" id="3.30.420.10">
    <property type="entry name" value="Ribonuclease H-like superfamily/Ribonuclease H"/>
    <property type="match status" value="1"/>
</dbReference>
<keyword evidence="4" id="KW-1185">Reference proteome</keyword>
<dbReference type="GO" id="GO:0005634">
    <property type="term" value="C:nucleus"/>
    <property type="evidence" value="ECO:0007669"/>
    <property type="project" value="UniProtKB-SubCell"/>
</dbReference>
<organism evidence="3 4">
    <name type="scientific">Ignelater luminosus</name>
    <name type="common">Cucubano</name>
    <name type="synonym">Pyrophorus luminosus</name>
    <dbReference type="NCBI Taxonomy" id="2038154"/>
    <lineage>
        <taxon>Eukaryota</taxon>
        <taxon>Metazoa</taxon>
        <taxon>Ecdysozoa</taxon>
        <taxon>Arthropoda</taxon>
        <taxon>Hexapoda</taxon>
        <taxon>Insecta</taxon>
        <taxon>Pterygota</taxon>
        <taxon>Neoptera</taxon>
        <taxon>Endopterygota</taxon>
        <taxon>Coleoptera</taxon>
        <taxon>Polyphaga</taxon>
        <taxon>Elateriformia</taxon>
        <taxon>Elateroidea</taxon>
        <taxon>Elateridae</taxon>
        <taxon>Agrypninae</taxon>
        <taxon>Pyrophorini</taxon>
        <taxon>Ignelater</taxon>
    </lineage>
</organism>
<dbReference type="OrthoDB" id="6778180at2759"/>
<name>A0A8K0GBP9_IGNLU</name>
<dbReference type="Proteomes" id="UP000801492">
    <property type="component" value="Unassembled WGS sequence"/>
</dbReference>
<dbReference type="SUPFAM" id="SSF46689">
    <property type="entry name" value="Homeodomain-like"/>
    <property type="match status" value="1"/>
</dbReference>
<protein>
    <submittedName>
        <fullName evidence="3">Uncharacterized protein</fullName>
    </submittedName>
</protein>
<gene>
    <name evidence="3" type="ORF">ILUMI_12534</name>
</gene>
<dbReference type="GO" id="GO:0003676">
    <property type="term" value="F:nucleic acid binding"/>
    <property type="evidence" value="ECO:0007669"/>
    <property type="project" value="InterPro"/>
</dbReference>
<reference evidence="3" key="1">
    <citation type="submission" date="2019-08" db="EMBL/GenBank/DDBJ databases">
        <title>The genome of the North American firefly Photinus pyralis.</title>
        <authorList>
            <consortium name="Photinus pyralis genome working group"/>
            <person name="Fallon T.R."/>
            <person name="Sander Lower S.E."/>
            <person name="Weng J.-K."/>
        </authorList>
    </citation>
    <scope>NUCLEOTIDE SEQUENCE</scope>
    <source>
        <strain evidence="3">TRF0915ILg1</strain>
        <tissue evidence="3">Whole body</tissue>
    </source>
</reference>
<comment type="caution">
    <text evidence="3">The sequence shown here is derived from an EMBL/GenBank/DDBJ whole genome shotgun (WGS) entry which is preliminary data.</text>
</comment>
<dbReference type="InterPro" id="IPR009057">
    <property type="entry name" value="Homeodomain-like_sf"/>
</dbReference>
<evidence type="ECO:0000256" key="1">
    <source>
        <dbReference type="ARBA" id="ARBA00004123"/>
    </source>
</evidence>
<comment type="subcellular location">
    <subcellularLocation>
        <location evidence="1">Nucleus</location>
    </subcellularLocation>
</comment>
<feature type="compositionally biased region" description="Basic and acidic residues" evidence="2">
    <location>
        <begin position="42"/>
        <end position="51"/>
    </location>
</feature>
<sequence length="114" mass="13228">MTPLNRDNAIRAVTLLQERRSQQYVANLLGVNQSTISRLSRRLRETGDVRRRPGQGRKRATSNRSPHVHTINQLLEALQEEREDVDSNFVQTVIESMPRRLQVVIRARGSHTRY</sequence>
<evidence type="ECO:0000256" key="2">
    <source>
        <dbReference type="SAM" id="MobiDB-lite"/>
    </source>
</evidence>
<dbReference type="InterPro" id="IPR036397">
    <property type="entry name" value="RNaseH_sf"/>
</dbReference>
<dbReference type="AlphaFoldDB" id="A0A8K0GBP9"/>
<feature type="compositionally biased region" description="Basic residues" evidence="2">
    <location>
        <begin position="52"/>
        <end position="61"/>
    </location>
</feature>